<organism evidence="1 2">
    <name type="scientific">Clostridium neonatale</name>
    <dbReference type="NCBI Taxonomy" id="137838"/>
    <lineage>
        <taxon>Bacteria</taxon>
        <taxon>Bacillati</taxon>
        <taxon>Bacillota</taxon>
        <taxon>Clostridia</taxon>
        <taxon>Eubacteriales</taxon>
        <taxon>Clostridiaceae</taxon>
        <taxon>Clostridium</taxon>
    </lineage>
</organism>
<comment type="caution">
    <text evidence="1">The sequence shown here is derived from an EMBL/GenBank/DDBJ whole genome shotgun (WGS) entry which is preliminary data.</text>
</comment>
<dbReference type="Proteomes" id="UP000789738">
    <property type="component" value="Unassembled WGS sequence"/>
</dbReference>
<accession>A0AA86JKN6</accession>
<gene>
    <name evidence="1" type="ORF">CNEO_44753</name>
</gene>
<dbReference type="EMBL" id="CAKJVE010000004">
    <property type="protein sequence ID" value="CAG9710407.1"/>
    <property type="molecule type" value="Genomic_DNA"/>
</dbReference>
<evidence type="ECO:0000313" key="1">
    <source>
        <dbReference type="EMBL" id="CAG9710407.1"/>
    </source>
</evidence>
<dbReference type="AlphaFoldDB" id="A0AA86JKN6"/>
<name>A0AA86JKN6_9CLOT</name>
<dbReference type="RefSeq" id="WP_210887026.1">
    <property type="nucleotide sequence ID" value="NZ_CAKJVE010000004.1"/>
</dbReference>
<protein>
    <submittedName>
        <fullName evidence="1">Uncharacterized protein</fullName>
    </submittedName>
</protein>
<reference evidence="1" key="1">
    <citation type="submission" date="2021-10" db="EMBL/GenBank/DDBJ databases">
        <authorList>
            <person name="Mesa V."/>
        </authorList>
    </citation>
    <scope>NUCLEOTIDE SEQUENCE</scope>
    <source>
        <strain evidence="1">CC3_PB</strain>
    </source>
</reference>
<evidence type="ECO:0000313" key="2">
    <source>
        <dbReference type="Proteomes" id="UP000789738"/>
    </source>
</evidence>
<sequence length="59" mass="7162">MQSIPRKNETKVIKETNYCKIYIEVSIQDDKYNSLIERIEVKEKKREEIHFALYKNPNC</sequence>
<proteinExistence type="predicted"/>